<accession>A0A5C6M1K4</accession>
<protein>
    <submittedName>
        <fullName evidence="1">Uncharacterized protein</fullName>
    </submittedName>
</protein>
<reference evidence="1 2" key="2">
    <citation type="submission" date="2019-08" db="EMBL/GenBank/DDBJ databases">
        <authorList>
            <person name="Henke P."/>
        </authorList>
    </citation>
    <scope>NUCLEOTIDE SEQUENCE [LARGE SCALE GENOMIC DNA]</scope>
    <source>
        <strain evidence="1">Phe10_nw2017</strain>
    </source>
</reference>
<evidence type="ECO:0000313" key="1">
    <source>
        <dbReference type="EMBL" id="TWW08640.1"/>
    </source>
</evidence>
<reference evidence="1 2" key="1">
    <citation type="submission" date="2019-08" db="EMBL/GenBank/DDBJ databases">
        <title>100 year-old enigma solved: identification of Planctomyces bekefii, the type genus and species of the phylum Planctomycetes.</title>
        <authorList>
            <person name="Svetlana D.N."/>
            <person name="Overmann J."/>
        </authorList>
    </citation>
    <scope>NUCLEOTIDE SEQUENCE [LARGE SCALE GENOMIC DNA]</scope>
    <source>
        <strain evidence="1">Phe10_nw2017</strain>
    </source>
</reference>
<evidence type="ECO:0000313" key="2">
    <source>
        <dbReference type="Proteomes" id="UP000321083"/>
    </source>
</evidence>
<comment type="caution">
    <text evidence="1">The sequence shown here is derived from an EMBL/GenBank/DDBJ whole genome shotgun (WGS) entry which is preliminary data.</text>
</comment>
<gene>
    <name evidence="1" type="ORF">E3A20_22300</name>
</gene>
<proteinExistence type="predicted"/>
<organism evidence="1 2">
    <name type="scientific">Planctomyces bekefii</name>
    <dbReference type="NCBI Taxonomy" id="1653850"/>
    <lineage>
        <taxon>Bacteria</taxon>
        <taxon>Pseudomonadati</taxon>
        <taxon>Planctomycetota</taxon>
        <taxon>Planctomycetia</taxon>
        <taxon>Planctomycetales</taxon>
        <taxon>Planctomycetaceae</taxon>
        <taxon>Planctomyces</taxon>
    </lineage>
</organism>
<dbReference type="EMBL" id="SRHE01000570">
    <property type="protein sequence ID" value="TWW08640.1"/>
    <property type="molecule type" value="Genomic_DNA"/>
</dbReference>
<dbReference type="Proteomes" id="UP000321083">
    <property type="component" value="Unassembled WGS sequence"/>
</dbReference>
<name>A0A5C6M1K4_9PLAN</name>
<dbReference type="AlphaFoldDB" id="A0A5C6M1K4"/>
<keyword evidence="2" id="KW-1185">Reference proteome</keyword>
<sequence>MKPWLSKAAVQLREQIDDSYKERIRGNAEGWIADLRHQSAGKSDHIPDPKANFVVRAIDVDARLSDNKGDSAYLADQLRLYAKNYGRISYVIHLGMIASPVLNYKWRKYRGFSPHNHHVHISFRKNQDNNSDFFDIPLLGGKNE</sequence>